<dbReference type="RefSeq" id="WP_273145689.1">
    <property type="nucleotide sequence ID" value="NZ_CP053675.1"/>
</dbReference>
<proteinExistence type="predicted"/>
<organism evidence="1 2">
    <name type="scientific">Ferrovum myxofaciens</name>
    <dbReference type="NCBI Taxonomy" id="416213"/>
    <lineage>
        <taxon>Bacteria</taxon>
        <taxon>Pseudomonadati</taxon>
        <taxon>Pseudomonadota</taxon>
        <taxon>Betaproteobacteria</taxon>
        <taxon>Ferrovales</taxon>
        <taxon>Ferrovaceae</taxon>
        <taxon>Ferrovum</taxon>
    </lineage>
</organism>
<reference evidence="1" key="1">
    <citation type="submission" date="2021-02" db="EMBL/GenBank/DDBJ databases">
        <title>Comparative genomics of Ferrovum myxofaciens strains, predominant extremophile bacteria forming large biofilm stalactites in acid mine ecosystems.</title>
        <authorList>
            <person name="Burkartova K."/>
            <person name="Ridl J."/>
            <person name="Pajer P."/>
            <person name="Falteisek L."/>
        </authorList>
    </citation>
    <scope>NUCLEOTIDE SEQUENCE</scope>
    <source>
        <strain evidence="1">MI1III</strain>
    </source>
</reference>
<gene>
    <name evidence="1" type="ORF">JZL65_04120</name>
</gene>
<dbReference type="AlphaFoldDB" id="A0A9E6MXP3"/>
<dbReference type="EMBL" id="CP071137">
    <property type="protein sequence ID" value="QWY78268.1"/>
    <property type="molecule type" value="Genomic_DNA"/>
</dbReference>
<sequence>MITSDIIPMLVGGGIVWGIGDGGFSRLKAKRQQKVLLKEQKEFLKWNNAGADDPVNCPSSWVTYENENKTGETHFEAEGFVLAFLEKNFTGIENAFDRHFLFSSVFFTPKFATFEKTIFGGVICTYTNPLDFQQQQCCRQFHMFSADTGSDRAWNTITCAVGLNVKIRLSGTVDTTDEGLVKTFKNFKSGPRFCPTVEAVTAQIVTGL</sequence>
<evidence type="ECO:0000313" key="2">
    <source>
        <dbReference type="Proteomes" id="UP000683551"/>
    </source>
</evidence>
<evidence type="ECO:0000313" key="1">
    <source>
        <dbReference type="EMBL" id="QWY78268.1"/>
    </source>
</evidence>
<protein>
    <submittedName>
        <fullName evidence="1">Uncharacterized protein</fullName>
    </submittedName>
</protein>
<name>A0A9E6MXP3_9PROT</name>
<dbReference type="Proteomes" id="UP000683551">
    <property type="component" value="Chromosome"/>
</dbReference>
<accession>A0A9E6MXP3</accession>